<comment type="caution">
    <text evidence="1">The sequence shown here is derived from an EMBL/GenBank/DDBJ whole genome shotgun (WGS) entry which is preliminary data.</text>
</comment>
<dbReference type="Proteomes" id="UP000482578">
    <property type="component" value="Unassembled WGS sequence"/>
</dbReference>
<accession>A0A6B2KQS9</accession>
<dbReference type="RefSeq" id="WP_163315668.1">
    <property type="nucleotide sequence ID" value="NZ_JAAGAA010000004.1"/>
</dbReference>
<evidence type="ECO:0000313" key="2">
    <source>
        <dbReference type="Proteomes" id="UP000482578"/>
    </source>
</evidence>
<name>A0A6B2KQS9_9NEIS</name>
<keyword evidence="2" id="KW-1185">Reference proteome</keyword>
<gene>
    <name evidence="1" type="ORF">GZH52_06475</name>
</gene>
<protein>
    <submittedName>
        <fullName evidence="1">PilZ domain-containing protein</fullName>
    </submittedName>
</protein>
<organism evidence="1 2">
    <name type="scientific">Crenobacter caeni</name>
    <dbReference type="NCBI Taxonomy" id="2705474"/>
    <lineage>
        <taxon>Bacteria</taxon>
        <taxon>Pseudomonadati</taxon>
        <taxon>Pseudomonadota</taxon>
        <taxon>Betaproteobacteria</taxon>
        <taxon>Neisseriales</taxon>
        <taxon>Neisseriaceae</taxon>
        <taxon>Crenobacter</taxon>
    </lineage>
</organism>
<sequence>MFDLKAFFGTLAGRGTTFHATATSVTQLAKNLPEAEFYSTFIEIIKAVAKLNADVEVPLAERMQALAYVDDKAYSFHEKICRDLLANTGRPQLHLPSILSYLSELSNGYQICLRQAQRGKVPTDGALKQCALRALQHQLSLIKWSALRYLSADGSTWQQAYHIYAFAESQGFAREAIRAYESQGAASCEATLIRAAMLHLAQTDNLLPQEIEGVDRLLQRLIEEVHLTREPVATDFQYVINLDKPQPPQLMRRGTTGNGCRYWSGESVLNRLADLMLAFEQKIPDSLLSAVPRLAEPDWQLLLEKLSTRWSQDGGKSMRRHERTTTYTDARVEVGLERIALALKLYQGVGSGQEDNWKVSDVSPTGVGLVFLGRDIDQLKLGRLIWLSSASLDSTLGVIRRIQRLAEGGTRVGVEIIAENPLVVGLSEGESGENSAPLPALYVTQANARNSARMLLIPERLARRDLPLIFSANGKAYQIRVKQRTAAFEEAAQVDFETLDRVGA</sequence>
<reference evidence="1 2" key="1">
    <citation type="submission" date="2020-02" db="EMBL/GenBank/DDBJ databases">
        <authorList>
            <person name="Yang Z."/>
        </authorList>
    </citation>
    <scope>NUCLEOTIDE SEQUENCE [LARGE SCALE GENOMIC DNA]</scope>
    <source>
        <strain evidence="1 2">HX-7-9</strain>
    </source>
</reference>
<proteinExistence type="predicted"/>
<dbReference type="AlphaFoldDB" id="A0A6B2KQS9"/>
<evidence type="ECO:0000313" key="1">
    <source>
        <dbReference type="EMBL" id="NDV12443.1"/>
    </source>
</evidence>
<dbReference type="EMBL" id="JAAGAA010000004">
    <property type="protein sequence ID" value="NDV12443.1"/>
    <property type="molecule type" value="Genomic_DNA"/>
</dbReference>